<sequence>MQALWRRANWESYRSGKPQWRTILDVDALSKAEGNLQGYARRYALEYTHMSQKLMDNSAQALGPCGLKRDEAGGEGGDVARTTGGIEHLHQMRRPNPPFANSAPIKRTRARFHGDYSTQANWHDGNTSCAATVEDQRHRRARQVWS</sequence>
<dbReference type="AlphaFoldDB" id="Q98AX4"/>
<evidence type="ECO:0000313" key="1">
    <source>
        <dbReference type="EMBL" id="BAB52198.1"/>
    </source>
</evidence>
<dbReference type="Proteomes" id="UP000000552">
    <property type="component" value="Chromosome"/>
</dbReference>
<accession>Q98AX4</accession>
<name>Q98AX4_RHILO</name>
<dbReference type="EMBL" id="BA000012">
    <property type="protein sequence ID" value="BAB52198.1"/>
    <property type="molecule type" value="Genomic_DNA"/>
</dbReference>
<evidence type="ECO:0000313" key="2">
    <source>
        <dbReference type="Proteomes" id="UP000000552"/>
    </source>
</evidence>
<protein>
    <submittedName>
        <fullName evidence="1">Mll5816 protein</fullName>
    </submittedName>
</protein>
<dbReference type="HOGENOM" id="CLU_1775925_0_0_5"/>
<dbReference type="KEGG" id="mlo:mll5816"/>
<dbReference type="eggNOG" id="COG1505">
    <property type="taxonomic scope" value="Bacteria"/>
</dbReference>
<organism evidence="1 2">
    <name type="scientific">Mesorhizobium japonicum (strain LMG 29417 / CECT 9101 / MAFF 303099)</name>
    <name type="common">Mesorhizobium loti (strain MAFF 303099)</name>
    <dbReference type="NCBI Taxonomy" id="266835"/>
    <lineage>
        <taxon>Bacteria</taxon>
        <taxon>Pseudomonadati</taxon>
        <taxon>Pseudomonadota</taxon>
        <taxon>Alphaproteobacteria</taxon>
        <taxon>Hyphomicrobiales</taxon>
        <taxon>Phyllobacteriaceae</taxon>
        <taxon>Mesorhizobium</taxon>
    </lineage>
</organism>
<gene>
    <name evidence="1" type="ordered locus">mll5816</name>
</gene>
<proteinExistence type="predicted"/>
<reference evidence="1 2" key="1">
    <citation type="journal article" date="2000" name="DNA Res.">
        <title>Complete genome structure of the nitrogen-fixing symbiotic bacterium Mesorhizobium loti.</title>
        <authorList>
            <person name="Kaneko T."/>
            <person name="Nakamura Y."/>
            <person name="Sato S."/>
            <person name="Asamizu E."/>
            <person name="Kato T."/>
            <person name="Sasamoto S."/>
            <person name="Watanabe A."/>
            <person name="Idesawa K."/>
            <person name="Ishikawa A."/>
            <person name="Kawashima K."/>
            <person name="Kimura T."/>
            <person name="Kishida Y."/>
            <person name="Kiyokawa C."/>
            <person name="Kohara M."/>
            <person name="Matsumoto M."/>
            <person name="Matsuno A."/>
            <person name="Mochizuki Y."/>
            <person name="Nakayama S."/>
            <person name="Nakazaki N."/>
            <person name="Shimpo S."/>
            <person name="Sugimoto M."/>
            <person name="Takeuchi C."/>
            <person name="Yamada M."/>
            <person name="Tabata S."/>
        </authorList>
    </citation>
    <scope>NUCLEOTIDE SEQUENCE [LARGE SCALE GENOMIC DNA]</scope>
    <source>
        <strain evidence="2">LMG 29417 / CECT 9101 / MAFF 303099</strain>
    </source>
</reference>